<dbReference type="RefSeq" id="WP_107196385.1">
    <property type="nucleotide sequence ID" value="NZ_CP029462.1"/>
</dbReference>
<proteinExistence type="predicted"/>
<sequence length="163" mass="18711">MSVILYASKTNSSNSANHFTFSACKEEIHYGIQTPNQVAEHEELTQQIKAIQEQLQPQVEALGKTMTPTMDTLLYSIRGTFKFVDDMRAEQKHAKKKIQRYLLIGILMLTVLQAFCFTSLRDELANHTQALLMIHDTLSRNAAYWYDAANHQLYVRNRSTAEQ</sequence>
<dbReference type="KEGG" id="meg:DKB62_10420"/>
<evidence type="ECO:0000313" key="3">
    <source>
        <dbReference type="Proteomes" id="UP000254337"/>
    </source>
</evidence>
<reference evidence="2 3" key="1">
    <citation type="submission" date="2018-05" db="EMBL/GenBank/DDBJ databases">
        <title>Complete genome sequence of Megasphaera sp. AJH120T, isolated from the ceca of a chicken.</title>
        <authorList>
            <person name="Maki J."/>
            <person name="Looft T."/>
        </authorList>
    </citation>
    <scope>NUCLEOTIDE SEQUENCE [LARGE SCALE GENOMIC DNA]</scope>
    <source>
        <strain evidence="2 3">AJH120</strain>
    </source>
</reference>
<keyword evidence="1" id="KW-0472">Membrane</keyword>
<organism evidence="2 3">
    <name type="scientific">Megasphaera stantonii</name>
    <dbReference type="NCBI Taxonomy" id="2144175"/>
    <lineage>
        <taxon>Bacteria</taxon>
        <taxon>Bacillati</taxon>
        <taxon>Bacillota</taxon>
        <taxon>Negativicutes</taxon>
        <taxon>Veillonellales</taxon>
        <taxon>Veillonellaceae</taxon>
        <taxon>Megasphaera</taxon>
    </lineage>
</organism>
<dbReference type="EMBL" id="CP029462">
    <property type="protein sequence ID" value="AXL21945.1"/>
    <property type="molecule type" value="Genomic_DNA"/>
</dbReference>
<keyword evidence="1" id="KW-0812">Transmembrane</keyword>
<name>A0A346B1F2_9FIRM</name>
<keyword evidence="3" id="KW-1185">Reference proteome</keyword>
<feature type="transmembrane region" description="Helical" evidence="1">
    <location>
        <begin position="101"/>
        <end position="120"/>
    </location>
</feature>
<accession>A0A346B1F2</accession>
<dbReference type="OrthoDB" id="1634453at2"/>
<dbReference type="AlphaFoldDB" id="A0A346B1F2"/>
<evidence type="ECO:0000256" key="1">
    <source>
        <dbReference type="SAM" id="Phobius"/>
    </source>
</evidence>
<keyword evidence="1" id="KW-1133">Transmembrane helix</keyword>
<evidence type="ECO:0000313" key="2">
    <source>
        <dbReference type="EMBL" id="AXL21945.1"/>
    </source>
</evidence>
<dbReference type="Proteomes" id="UP000254337">
    <property type="component" value="Chromosome"/>
</dbReference>
<protein>
    <submittedName>
        <fullName evidence="2">Uncharacterized protein</fullName>
    </submittedName>
</protein>
<gene>
    <name evidence="2" type="ORF">DKB62_10420</name>
</gene>